<reference evidence="1" key="1">
    <citation type="submission" date="2023-02" db="EMBL/GenBank/DDBJ databases">
        <title>Tahibacter soli sp. nov. isolated from soil.</title>
        <authorList>
            <person name="Baek J.H."/>
            <person name="Lee J.K."/>
            <person name="Choi D.G."/>
            <person name="Jeon C.O."/>
        </authorList>
    </citation>
    <scope>NUCLEOTIDE SEQUENCE</scope>
    <source>
        <strain evidence="1">BL</strain>
    </source>
</reference>
<protein>
    <submittedName>
        <fullName evidence="1">Uncharacterized protein</fullName>
    </submittedName>
</protein>
<dbReference type="Proteomes" id="UP001139971">
    <property type="component" value="Unassembled WGS sequence"/>
</dbReference>
<sequence length="80" mass="8866">MALSIGYAGYGVWNSTNDVTSKVQEQYAGGQRTFFAKDIDYGDPSPGNRKYLYITWAQKEGFVQSGVVGQHDDRGIELPD</sequence>
<evidence type="ECO:0000313" key="2">
    <source>
        <dbReference type="Proteomes" id="UP001139971"/>
    </source>
</evidence>
<dbReference type="EMBL" id="JAOVZO020000018">
    <property type="protein sequence ID" value="MDC8014524.1"/>
    <property type="molecule type" value="Genomic_DNA"/>
</dbReference>
<accession>A0A9X3YMR8</accession>
<organism evidence="1 2">
    <name type="scientific">Tahibacter soli</name>
    <dbReference type="NCBI Taxonomy" id="2983605"/>
    <lineage>
        <taxon>Bacteria</taxon>
        <taxon>Pseudomonadati</taxon>
        <taxon>Pseudomonadota</taxon>
        <taxon>Gammaproteobacteria</taxon>
        <taxon>Lysobacterales</taxon>
        <taxon>Rhodanobacteraceae</taxon>
        <taxon>Tahibacter</taxon>
    </lineage>
</organism>
<dbReference type="RefSeq" id="WP_263542259.1">
    <property type="nucleotide sequence ID" value="NZ_JAOVZO020000018.1"/>
</dbReference>
<proteinExistence type="predicted"/>
<keyword evidence="2" id="KW-1185">Reference proteome</keyword>
<gene>
    <name evidence="1" type="ORF">OD750_018420</name>
</gene>
<dbReference type="AlphaFoldDB" id="A0A9X3YMR8"/>
<comment type="caution">
    <text evidence="1">The sequence shown here is derived from an EMBL/GenBank/DDBJ whole genome shotgun (WGS) entry which is preliminary data.</text>
</comment>
<evidence type="ECO:0000313" key="1">
    <source>
        <dbReference type="EMBL" id="MDC8014524.1"/>
    </source>
</evidence>
<name>A0A9X3YMR8_9GAMM</name>